<name>R7QID1_CHOCR</name>
<sequence length="77" mass="8438">MPCPATVPHQTCVAQKKKHRSRNIASVPGGEIVEASLYGSRMPWMRPPTLAGCPLSWETHTDVIPDATIARSTRRAD</sequence>
<evidence type="ECO:0000313" key="1">
    <source>
        <dbReference type="EMBL" id="CDF37180.1"/>
    </source>
</evidence>
<dbReference type="KEGG" id="ccp:CHC_T00005138001"/>
<gene>
    <name evidence="1" type="ORF">CHC_T00005138001</name>
</gene>
<keyword evidence="2" id="KW-1185">Reference proteome</keyword>
<evidence type="ECO:0000313" key="2">
    <source>
        <dbReference type="Proteomes" id="UP000012073"/>
    </source>
</evidence>
<dbReference type="Gramene" id="CDF37180">
    <property type="protein sequence ID" value="CDF37180"/>
    <property type="gene ID" value="CHC_T00005138001"/>
</dbReference>
<reference evidence="2" key="1">
    <citation type="journal article" date="2013" name="Proc. Natl. Acad. Sci. U.S.A.">
        <title>Genome structure and metabolic features in the red seaweed Chondrus crispus shed light on evolution of the Archaeplastida.</title>
        <authorList>
            <person name="Collen J."/>
            <person name="Porcel B."/>
            <person name="Carre W."/>
            <person name="Ball S.G."/>
            <person name="Chaparro C."/>
            <person name="Tonon T."/>
            <person name="Barbeyron T."/>
            <person name="Michel G."/>
            <person name="Noel B."/>
            <person name="Valentin K."/>
            <person name="Elias M."/>
            <person name="Artiguenave F."/>
            <person name="Arun A."/>
            <person name="Aury J.M."/>
            <person name="Barbosa-Neto J.F."/>
            <person name="Bothwell J.H."/>
            <person name="Bouget F.Y."/>
            <person name="Brillet L."/>
            <person name="Cabello-Hurtado F."/>
            <person name="Capella-Gutierrez S."/>
            <person name="Charrier B."/>
            <person name="Cladiere L."/>
            <person name="Cock J.M."/>
            <person name="Coelho S.M."/>
            <person name="Colleoni C."/>
            <person name="Czjzek M."/>
            <person name="Da Silva C."/>
            <person name="Delage L."/>
            <person name="Denoeud F."/>
            <person name="Deschamps P."/>
            <person name="Dittami S.M."/>
            <person name="Gabaldon T."/>
            <person name="Gachon C.M."/>
            <person name="Groisillier A."/>
            <person name="Herve C."/>
            <person name="Jabbari K."/>
            <person name="Katinka M."/>
            <person name="Kloareg B."/>
            <person name="Kowalczyk N."/>
            <person name="Labadie K."/>
            <person name="Leblanc C."/>
            <person name="Lopez P.J."/>
            <person name="McLachlan D.H."/>
            <person name="Meslet-Cladiere L."/>
            <person name="Moustafa A."/>
            <person name="Nehr Z."/>
            <person name="Nyvall Collen P."/>
            <person name="Panaud O."/>
            <person name="Partensky F."/>
            <person name="Poulain J."/>
            <person name="Rensing S.A."/>
            <person name="Rousvoal S."/>
            <person name="Samson G."/>
            <person name="Symeonidi A."/>
            <person name="Weissenbach J."/>
            <person name="Zambounis A."/>
            <person name="Wincker P."/>
            <person name="Boyen C."/>
        </authorList>
    </citation>
    <scope>NUCLEOTIDE SEQUENCE [LARGE SCALE GENOMIC DNA]</scope>
    <source>
        <strain evidence="2">cv. Stackhouse</strain>
    </source>
</reference>
<proteinExistence type="predicted"/>
<protein>
    <submittedName>
        <fullName evidence="1">Uncharacterized protein</fullName>
    </submittedName>
</protein>
<dbReference type="Proteomes" id="UP000012073">
    <property type="component" value="Unassembled WGS sequence"/>
</dbReference>
<dbReference type="GeneID" id="17324700"/>
<dbReference type="RefSeq" id="XP_005716999.1">
    <property type="nucleotide sequence ID" value="XM_005716942.1"/>
</dbReference>
<accession>R7QID1</accession>
<dbReference type="EMBL" id="HG001818">
    <property type="protein sequence ID" value="CDF37180.1"/>
    <property type="molecule type" value="Genomic_DNA"/>
</dbReference>
<dbReference type="AlphaFoldDB" id="R7QID1"/>
<organism evidence="1 2">
    <name type="scientific">Chondrus crispus</name>
    <name type="common">Carrageen Irish moss</name>
    <name type="synonym">Polymorpha crispa</name>
    <dbReference type="NCBI Taxonomy" id="2769"/>
    <lineage>
        <taxon>Eukaryota</taxon>
        <taxon>Rhodophyta</taxon>
        <taxon>Florideophyceae</taxon>
        <taxon>Rhodymeniophycidae</taxon>
        <taxon>Gigartinales</taxon>
        <taxon>Gigartinaceae</taxon>
        <taxon>Chondrus</taxon>
    </lineage>
</organism>